<sequence length="241" mass="26803">MYSSRMTYGVSRQLRCLYSYEGHVLAEEAAGIDAGAINYLRRLRWGKPSPRSRTIWSPRSGASSKETLWAPTDDDRLLLLPPPGDAPRSYSAQFAGCLVAIIAEGYLEQQSEGRRGTRISLESEDETSETYLTKLMLRAFNARPLARRNTTAHGIDDPGSWADKVSALETVDKYIGDRHADGCEVVQQSVQLSTATTKKDGGTGCELYRDYPMLGIRRPPTPERKRVTMNIFGCMLRAPPP</sequence>
<protein>
    <submittedName>
        <fullName evidence="1">Uncharacterized protein</fullName>
    </submittedName>
</protein>
<accession>A0ACC2JT29</accession>
<dbReference type="Proteomes" id="UP001153332">
    <property type="component" value="Unassembled WGS sequence"/>
</dbReference>
<name>A0ACC2JT29_9PEZI</name>
<gene>
    <name evidence="1" type="ORF">O1611_g2958</name>
</gene>
<proteinExistence type="predicted"/>
<evidence type="ECO:0000313" key="1">
    <source>
        <dbReference type="EMBL" id="KAJ8130671.1"/>
    </source>
</evidence>
<reference evidence="1" key="1">
    <citation type="submission" date="2022-12" db="EMBL/GenBank/DDBJ databases">
        <title>Genome Sequence of Lasiodiplodia mahajangana.</title>
        <authorList>
            <person name="Buettner E."/>
        </authorList>
    </citation>
    <scope>NUCLEOTIDE SEQUENCE</scope>
    <source>
        <strain evidence="1">VT137</strain>
    </source>
</reference>
<dbReference type="EMBL" id="JAPUUL010000447">
    <property type="protein sequence ID" value="KAJ8130671.1"/>
    <property type="molecule type" value="Genomic_DNA"/>
</dbReference>
<comment type="caution">
    <text evidence="1">The sequence shown here is derived from an EMBL/GenBank/DDBJ whole genome shotgun (WGS) entry which is preliminary data.</text>
</comment>
<organism evidence="1 2">
    <name type="scientific">Lasiodiplodia mahajangana</name>
    <dbReference type="NCBI Taxonomy" id="1108764"/>
    <lineage>
        <taxon>Eukaryota</taxon>
        <taxon>Fungi</taxon>
        <taxon>Dikarya</taxon>
        <taxon>Ascomycota</taxon>
        <taxon>Pezizomycotina</taxon>
        <taxon>Dothideomycetes</taxon>
        <taxon>Dothideomycetes incertae sedis</taxon>
        <taxon>Botryosphaeriales</taxon>
        <taxon>Botryosphaeriaceae</taxon>
        <taxon>Lasiodiplodia</taxon>
    </lineage>
</organism>
<evidence type="ECO:0000313" key="2">
    <source>
        <dbReference type="Proteomes" id="UP001153332"/>
    </source>
</evidence>
<keyword evidence="2" id="KW-1185">Reference proteome</keyword>